<comment type="caution">
    <text evidence="1">The sequence shown here is derived from an EMBL/GenBank/DDBJ whole genome shotgun (WGS) entry which is preliminary data.</text>
</comment>
<dbReference type="GO" id="GO:0016746">
    <property type="term" value="F:acyltransferase activity"/>
    <property type="evidence" value="ECO:0007669"/>
    <property type="project" value="UniProtKB-KW"/>
</dbReference>
<proteinExistence type="predicted"/>
<reference evidence="1 2" key="1">
    <citation type="journal article" date="2021" name="bioRxiv">
        <title>Unique metabolic strategies in Hadean analogues reveal hints for primordial physiology.</title>
        <authorList>
            <person name="Nobu M.K."/>
            <person name="Nakai R."/>
            <person name="Tamazawa S."/>
            <person name="Mori H."/>
            <person name="Toyoda A."/>
            <person name="Ijiri A."/>
            <person name="Suzuki S."/>
            <person name="Kurokawa K."/>
            <person name="Kamagata Y."/>
            <person name="Tamaki H."/>
        </authorList>
    </citation>
    <scope>NUCLEOTIDE SEQUENCE [LARGE SCALE GENOMIC DNA]</scope>
    <source>
        <strain evidence="1">BS525</strain>
    </source>
</reference>
<accession>A0A9E2BFQ0</accession>
<keyword evidence="1" id="KW-0808">Transferase</keyword>
<sequence length="101" mass="11645">MIKSEPIKKDSYVEIKIILLKPEERVEGIPEDTRKVPFEARIKGFLVNDAYIGEEVEIITALKRIVSGTLIAVNPPFKHDFGEPVRELLEIGWEVDELWKQ</sequence>
<dbReference type="Proteomes" id="UP000811545">
    <property type="component" value="Unassembled WGS sequence"/>
</dbReference>
<gene>
    <name evidence="1" type="primary">ortA</name>
    <name evidence="1" type="ORF">DDT42_00614</name>
</gene>
<organism evidence="1 2">
    <name type="scientific">Psychracetigena formicireducens</name>
    <dbReference type="NCBI Taxonomy" id="2986056"/>
    <lineage>
        <taxon>Bacteria</taxon>
        <taxon>Bacillati</taxon>
        <taxon>Candidatus Lithacetigenota</taxon>
        <taxon>Candidatus Psychracetigena</taxon>
    </lineage>
</organism>
<keyword evidence="1" id="KW-0012">Acyltransferase</keyword>
<dbReference type="AlphaFoldDB" id="A0A9E2BFQ0"/>
<name>A0A9E2BFQ0_PSYF1</name>
<dbReference type="NCBIfam" id="NF040739">
    <property type="entry name" value="ornith_OrtA"/>
    <property type="match status" value="1"/>
</dbReference>
<dbReference type="EMBL" id="QLTW01000021">
    <property type="protein sequence ID" value="MBT9144766.1"/>
    <property type="molecule type" value="Genomic_DNA"/>
</dbReference>
<dbReference type="InterPro" id="IPR047755">
    <property type="entry name" value="OrtA"/>
</dbReference>
<evidence type="ECO:0000313" key="2">
    <source>
        <dbReference type="Proteomes" id="UP000811545"/>
    </source>
</evidence>
<dbReference type="EC" id="2.3.1.-" evidence="1"/>
<dbReference type="Pfam" id="PF22010">
    <property type="entry name" value="OrtA"/>
    <property type="match status" value="1"/>
</dbReference>
<protein>
    <submittedName>
        <fullName evidence="1">2-amino-4-ketopentanoate thiolase alpha subunit</fullName>
        <ecNumber evidence="1">2.3.1.-</ecNumber>
    </submittedName>
</protein>
<evidence type="ECO:0000313" key="1">
    <source>
        <dbReference type="EMBL" id="MBT9144766.1"/>
    </source>
</evidence>